<organism evidence="8 9">
    <name type="scientific">Aspergillus leporis</name>
    <dbReference type="NCBI Taxonomy" id="41062"/>
    <lineage>
        <taxon>Eukaryota</taxon>
        <taxon>Fungi</taxon>
        <taxon>Dikarya</taxon>
        <taxon>Ascomycota</taxon>
        <taxon>Pezizomycotina</taxon>
        <taxon>Eurotiomycetes</taxon>
        <taxon>Eurotiomycetidae</taxon>
        <taxon>Eurotiales</taxon>
        <taxon>Aspergillaceae</taxon>
        <taxon>Aspergillus</taxon>
        <taxon>Aspergillus subgen. Circumdati</taxon>
    </lineage>
</organism>
<feature type="transmembrane region" description="Helical" evidence="6">
    <location>
        <begin position="206"/>
        <end position="227"/>
    </location>
</feature>
<evidence type="ECO:0000256" key="5">
    <source>
        <dbReference type="ARBA" id="ARBA00038359"/>
    </source>
</evidence>
<evidence type="ECO:0000313" key="8">
    <source>
        <dbReference type="EMBL" id="KAB8079686.1"/>
    </source>
</evidence>
<dbReference type="PANTHER" id="PTHR33048">
    <property type="entry name" value="PTH11-LIKE INTEGRAL MEMBRANE PROTEIN (AFU_ORTHOLOGUE AFUA_5G11245)"/>
    <property type="match status" value="1"/>
</dbReference>
<feature type="transmembrane region" description="Helical" evidence="6">
    <location>
        <begin position="127"/>
        <end position="147"/>
    </location>
</feature>
<name>A0A5N5XG38_9EURO</name>
<feature type="transmembrane region" description="Helical" evidence="6">
    <location>
        <begin position="35"/>
        <end position="57"/>
    </location>
</feature>
<feature type="transmembrane region" description="Helical" evidence="6">
    <location>
        <begin position="167"/>
        <end position="194"/>
    </location>
</feature>
<keyword evidence="2 6" id="KW-0812">Transmembrane</keyword>
<evidence type="ECO:0000313" key="9">
    <source>
        <dbReference type="Proteomes" id="UP000326565"/>
    </source>
</evidence>
<dbReference type="PANTHER" id="PTHR33048:SF30">
    <property type="entry name" value="FAMILY DECARBOXYLASE, PUTATIVE (AFU_ORTHOLOGUE AFUA_7G00920)-RELATED"/>
    <property type="match status" value="1"/>
</dbReference>
<dbReference type="SUPFAM" id="SSF51735">
    <property type="entry name" value="NAD(P)-binding Rossmann-fold domains"/>
    <property type="match status" value="1"/>
</dbReference>
<evidence type="ECO:0000256" key="6">
    <source>
        <dbReference type="SAM" id="Phobius"/>
    </source>
</evidence>
<evidence type="ECO:0000256" key="2">
    <source>
        <dbReference type="ARBA" id="ARBA00022692"/>
    </source>
</evidence>
<dbReference type="InterPro" id="IPR049326">
    <property type="entry name" value="Rhodopsin_dom_fungi"/>
</dbReference>
<keyword evidence="3 6" id="KW-1133">Transmembrane helix</keyword>
<reference evidence="8 9" key="1">
    <citation type="submission" date="2019-04" db="EMBL/GenBank/DDBJ databases">
        <title>Friends and foes A comparative genomics study of 23 Aspergillus species from section Flavi.</title>
        <authorList>
            <consortium name="DOE Joint Genome Institute"/>
            <person name="Kjaerbolling I."/>
            <person name="Vesth T."/>
            <person name="Frisvad J.C."/>
            <person name="Nybo J.L."/>
            <person name="Theobald S."/>
            <person name="Kildgaard S."/>
            <person name="Isbrandt T."/>
            <person name="Kuo A."/>
            <person name="Sato A."/>
            <person name="Lyhne E.K."/>
            <person name="Kogle M.E."/>
            <person name="Wiebenga A."/>
            <person name="Kun R.S."/>
            <person name="Lubbers R.J."/>
            <person name="Makela M.R."/>
            <person name="Barry K."/>
            <person name="Chovatia M."/>
            <person name="Clum A."/>
            <person name="Daum C."/>
            <person name="Haridas S."/>
            <person name="He G."/>
            <person name="LaButti K."/>
            <person name="Lipzen A."/>
            <person name="Mondo S."/>
            <person name="Riley R."/>
            <person name="Salamov A."/>
            <person name="Simmons B.A."/>
            <person name="Magnuson J.K."/>
            <person name="Henrissat B."/>
            <person name="Mortensen U.H."/>
            <person name="Larsen T.O."/>
            <person name="Devries R.P."/>
            <person name="Grigoriev I.V."/>
            <person name="Machida M."/>
            <person name="Baker S.E."/>
            <person name="Andersen M.R."/>
        </authorList>
    </citation>
    <scope>NUCLEOTIDE SEQUENCE [LARGE SCALE GENOMIC DNA]</scope>
    <source>
        <strain evidence="8 9">CBS 151.66</strain>
    </source>
</reference>
<dbReference type="InterPro" id="IPR052337">
    <property type="entry name" value="SAT4-like"/>
</dbReference>
<comment type="subcellular location">
    <subcellularLocation>
        <location evidence="1">Membrane</location>
        <topology evidence="1">Multi-pass membrane protein</topology>
    </subcellularLocation>
</comment>
<dbReference type="Pfam" id="PF20684">
    <property type="entry name" value="Fung_rhodopsin"/>
    <property type="match status" value="1"/>
</dbReference>
<gene>
    <name evidence="8" type="ORF">BDV29DRAFT_187020</name>
</gene>
<feature type="domain" description="Rhodopsin" evidence="7">
    <location>
        <begin position="21"/>
        <end position="262"/>
    </location>
</feature>
<protein>
    <recommendedName>
        <fullName evidence="7">Rhodopsin domain-containing protein</fullName>
    </recommendedName>
</protein>
<feature type="transmembrane region" description="Helical" evidence="6">
    <location>
        <begin position="96"/>
        <end position="115"/>
    </location>
</feature>
<dbReference type="GO" id="GO:0016020">
    <property type="term" value="C:membrane"/>
    <property type="evidence" value="ECO:0007669"/>
    <property type="project" value="UniProtKB-SubCell"/>
</dbReference>
<sequence length="528" mass="59044">MTSNVNSWIWLAVVLLITILRYVSRWLQLGTPKNFQLEDLVMLVTTVLYILLTVYLIEVDKYGTNGVPLDKIDEIDPSTFSDRIKGSKLVVVVEQLWLGLIWGCKACLLLLYATMTSGLPQHRIVKIIGAFCAVSFVLIEILFFGAWCHPFSAYWSMPPKNIQCSVYRSHLILSLALNVATDLMIMCIPLPLLIKAKLSLSKKITLCAVFSLGVFVILCSILSKYYSISQPYGDEWVDWYVREAATAVVVANIPQTWTLFRRMFNWKSFLAHSSYDRSRGRSKYGTRLDSSTIHLSRFKGGDKSHTRSIDHTTSGEHIVPEQPLEIWAHQKQDVMPGLAFNPDSDIPDLSGQVIFITGGMAGLGAESVIQLAKHSPARIYLSSRNAKTAEVIIKQILLTKETRLDVLMCNAGIMAQPPGLTKDGYEVQFGTNHLGHALLIHKPLPLLQRTADTGADVRIVIPTSVGYRLHPCGGIIFDALKTTQDFGAFGRWRRYGQSKLANLLYAREFSRRYPATTTVSIHPGVVRA</sequence>
<evidence type="ECO:0000256" key="3">
    <source>
        <dbReference type="ARBA" id="ARBA00022989"/>
    </source>
</evidence>
<accession>A0A5N5XG38</accession>
<evidence type="ECO:0000259" key="7">
    <source>
        <dbReference type="Pfam" id="PF20684"/>
    </source>
</evidence>
<dbReference type="PRINTS" id="PR00081">
    <property type="entry name" value="GDHRDH"/>
</dbReference>
<evidence type="ECO:0000256" key="1">
    <source>
        <dbReference type="ARBA" id="ARBA00004141"/>
    </source>
</evidence>
<dbReference type="Gene3D" id="3.40.50.720">
    <property type="entry name" value="NAD(P)-binding Rossmann-like Domain"/>
    <property type="match status" value="1"/>
</dbReference>
<comment type="similarity">
    <text evidence="5">Belongs to the SAT4 family.</text>
</comment>
<dbReference type="InterPro" id="IPR036291">
    <property type="entry name" value="NAD(P)-bd_dom_sf"/>
</dbReference>
<dbReference type="EMBL" id="ML732149">
    <property type="protein sequence ID" value="KAB8079686.1"/>
    <property type="molecule type" value="Genomic_DNA"/>
</dbReference>
<dbReference type="AlphaFoldDB" id="A0A5N5XG38"/>
<dbReference type="Proteomes" id="UP000326565">
    <property type="component" value="Unassembled WGS sequence"/>
</dbReference>
<dbReference type="OrthoDB" id="191139at2759"/>
<feature type="transmembrane region" description="Helical" evidence="6">
    <location>
        <begin position="6"/>
        <end position="23"/>
    </location>
</feature>
<proteinExistence type="inferred from homology"/>
<keyword evidence="9" id="KW-1185">Reference proteome</keyword>
<dbReference type="InterPro" id="IPR002347">
    <property type="entry name" value="SDR_fam"/>
</dbReference>
<keyword evidence="4 6" id="KW-0472">Membrane</keyword>
<evidence type="ECO:0000256" key="4">
    <source>
        <dbReference type="ARBA" id="ARBA00023136"/>
    </source>
</evidence>